<name>A0A8D8B6P6_CULPI</name>
<protein>
    <submittedName>
        <fullName evidence="2">(northern house mosquito) hypothetical protein</fullName>
    </submittedName>
</protein>
<dbReference type="EMBL" id="HBUE01062419">
    <property type="protein sequence ID" value="CAG6469220.1"/>
    <property type="molecule type" value="Transcribed_RNA"/>
</dbReference>
<feature type="compositionally biased region" description="Low complexity" evidence="1">
    <location>
        <begin position="87"/>
        <end position="99"/>
    </location>
</feature>
<feature type="compositionally biased region" description="Low complexity" evidence="1">
    <location>
        <begin position="110"/>
        <end position="126"/>
    </location>
</feature>
<accession>A0A8D8B6P6</accession>
<feature type="region of interest" description="Disordered" evidence="1">
    <location>
        <begin position="76"/>
        <end position="136"/>
    </location>
</feature>
<dbReference type="EMBL" id="HBUE01323010">
    <property type="protein sequence ID" value="CAG6589181.1"/>
    <property type="molecule type" value="Transcribed_RNA"/>
</dbReference>
<dbReference type="EMBL" id="HBUE01062417">
    <property type="protein sequence ID" value="CAG6469212.1"/>
    <property type="molecule type" value="Transcribed_RNA"/>
</dbReference>
<sequence length="136" mass="14437">MCLAAPTPPNTGKCQIAQTKHRCTSVTCQSFALTATRLTLNHKPFSLPFLTRQSIPQVPFREELAAELRFVAKCSGNTKPVRHRKSSSGSRNSLESGLSVEQHSGMDPVAANGAGAGDSNGKAAKANGRKMVSLDD</sequence>
<evidence type="ECO:0000256" key="1">
    <source>
        <dbReference type="SAM" id="MobiDB-lite"/>
    </source>
</evidence>
<organism evidence="2">
    <name type="scientific">Culex pipiens</name>
    <name type="common">House mosquito</name>
    <dbReference type="NCBI Taxonomy" id="7175"/>
    <lineage>
        <taxon>Eukaryota</taxon>
        <taxon>Metazoa</taxon>
        <taxon>Ecdysozoa</taxon>
        <taxon>Arthropoda</taxon>
        <taxon>Hexapoda</taxon>
        <taxon>Insecta</taxon>
        <taxon>Pterygota</taxon>
        <taxon>Neoptera</taxon>
        <taxon>Endopterygota</taxon>
        <taxon>Diptera</taxon>
        <taxon>Nematocera</taxon>
        <taxon>Culicoidea</taxon>
        <taxon>Culicidae</taxon>
        <taxon>Culicinae</taxon>
        <taxon>Culicini</taxon>
        <taxon>Culex</taxon>
        <taxon>Culex</taxon>
    </lineage>
</organism>
<proteinExistence type="predicted"/>
<dbReference type="EMBL" id="HBUE01216458">
    <property type="protein sequence ID" value="CAG6537178.1"/>
    <property type="molecule type" value="Transcribed_RNA"/>
</dbReference>
<evidence type="ECO:0000313" key="2">
    <source>
        <dbReference type="EMBL" id="CAG6469220.1"/>
    </source>
</evidence>
<reference evidence="2" key="1">
    <citation type="submission" date="2021-05" db="EMBL/GenBank/DDBJ databases">
        <authorList>
            <person name="Alioto T."/>
            <person name="Alioto T."/>
            <person name="Gomez Garrido J."/>
        </authorList>
    </citation>
    <scope>NUCLEOTIDE SEQUENCE</scope>
</reference>
<dbReference type="AlphaFoldDB" id="A0A8D8B6P6"/>